<protein>
    <submittedName>
        <fullName evidence="2">Uncharacterized protein</fullName>
    </submittedName>
</protein>
<keyword evidence="3" id="KW-1185">Reference proteome</keyword>
<gene>
    <name evidence="2" type="ORF">PDIGIT_LOCUS543</name>
</gene>
<name>A0A9W4U361_9PLEO</name>
<keyword evidence="1" id="KW-0472">Membrane</keyword>
<dbReference type="EMBL" id="CAOQHR010000001">
    <property type="protein sequence ID" value="CAI6239903.1"/>
    <property type="molecule type" value="Genomic_DNA"/>
</dbReference>
<proteinExistence type="predicted"/>
<dbReference type="AlphaFoldDB" id="A0A9W4U361"/>
<dbReference type="Proteomes" id="UP001152607">
    <property type="component" value="Unassembled WGS sequence"/>
</dbReference>
<comment type="caution">
    <text evidence="2">The sequence shown here is derived from an EMBL/GenBank/DDBJ whole genome shotgun (WGS) entry which is preliminary data.</text>
</comment>
<accession>A0A9W4U361</accession>
<evidence type="ECO:0000313" key="3">
    <source>
        <dbReference type="Proteomes" id="UP001152607"/>
    </source>
</evidence>
<evidence type="ECO:0000313" key="2">
    <source>
        <dbReference type="EMBL" id="CAI6239903.1"/>
    </source>
</evidence>
<feature type="transmembrane region" description="Helical" evidence="1">
    <location>
        <begin position="21"/>
        <end position="41"/>
    </location>
</feature>
<sequence length="103" mass="11817">MFMMQISLSTRSRHTLLLTESVIGVFFFLLFAISSFCLLGGKTFRWLLGAIPNTKKKKKTIAFSFPPEFRSFEESDKSRSFWWQDEMQFNDGGKTNMIGISAG</sequence>
<organism evidence="2 3">
    <name type="scientific">Periconia digitata</name>
    <dbReference type="NCBI Taxonomy" id="1303443"/>
    <lineage>
        <taxon>Eukaryota</taxon>
        <taxon>Fungi</taxon>
        <taxon>Dikarya</taxon>
        <taxon>Ascomycota</taxon>
        <taxon>Pezizomycotina</taxon>
        <taxon>Dothideomycetes</taxon>
        <taxon>Pleosporomycetidae</taxon>
        <taxon>Pleosporales</taxon>
        <taxon>Massarineae</taxon>
        <taxon>Periconiaceae</taxon>
        <taxon>Periconia</taxon>
    </lineage>
</organism>
<reference evidence="2" key="1">
    <citation type="submission" date="2023-01" db="EMBL/GenBank/DDBJ databases">
        <authorList>
            <person name="Van Ghelder C."/>
            <person name="Rancurel C."/>
        </authorList>
    </citation>
    <scope>NUCLEOTIDE SEQUENCE</scope>
    <source>
        <strain evidence="2">CNCM I-4278</strain>
    </source>
</reference>
<evidence type="ECO:0000256" key="1">
    <source>
        <dbReference type="SAM" id="Phobius"/>
    </source>
</evidence>
<keyword evidence="1" id="KW-1133">Transmembrane helix</keyword>
<keyword evidence="1" id="KW-0812">Transmembrane</keyword>